<dbReference type="Gene3D" id="3.40.50.1000">
    <property type="entry name" value="HAD superfamily/HAD-like"/>
    <property type="match status" value="1"/>
</dbReference>
<dbReference type="Pfam" id="PF06888">
    <property type="entry name" value="Put_Phosphatase"/>
    <property type="match status" value="1"/>
</dbReference>
<dbReference type="PANTHER" id="PTHR20889">
    <property type="entry name" value="PHOSPHATASE, ORPHAN 1, 2"/>
    <property type="match status" value="1"/>
</dbReference>
<dbReference type="InterPro" id="IPR023214">
    <property type="entry name" value="HAD_sf"/>
</dbReference>
<organism evidence="2 3">
    <name type="scientific">Plectus sambesii</name>
    <dbReference type="NCBI Taxonomy" id="2011161"/>
    <lineage>
        <taxon>Eukaryota</taxon>
        <taxon>Metazoa</taxon>
        <taxon>Ecdysozoa</taxon>
        <taxon>Nematoda</taxon>
        <taxon>Chromadorea</taxon>
        <taxon>Plectida</taxon>
        <taxon>Plectina</taxon>
        <taxon>Plectoidea</taxon>
        <taxon>Plectidae</taxon>
        <taxon>Plectus</taxon>
    </lineage>
</organism>
<keyword evidence="2" id="KW-1185">Reference proteome</keyword>
<dbReference type="InterPro" id="IPR036412">
    <property type="entry name" value="HAD-like_sf"/>
</dbReference>
<evidence type="ECO:0000313" key="3">
    <source>
        <dbReference type="WBParaSite" id="PSAMB.scaffold12663size2649.g35010.t1"/>
    </source>
</evidence>
<dbReference type="InterPro" id="IPR016965">
    <property type="entry name" value="Pase_PHOSPHO-typ"/>
</dbReference>
<dbReference type="GO" id="GO:0016791">
    <property type="term" value="F:phosphatase activity"/>
    <property type="evidence" value="ECO:0007669"/>
    <property type="project" value="InterPro"/>
</dbReference>
<name>A0A914UV76_9BILA</name>
<feature type="region of interest" description="Disordered" evidence="1">
    <location>
        <begin position="290"/>
        <end position="324"/>
    </location>
</feature>
<sequence>MISAEEMPAEMSKERDELNQPKNRQSLQPFYSNVIAYLANHAKIDKNGILEWLKDQMRPAPGMIDLLSMAIESPNIDVAIFSDSNNLFIETLLEHWNIPTESITIIANGVTSMTTADGLEYIALTDHSAKKIDCRYCRSNLCKGTILKELKKTKKYTRTVVVGDGEGDVCMALHGNTSADDYICARRPRHSNSSASLLSSSSLSSRAMSGLQLSLCKIDVASELSRGPSKNLGLKPAIDTNQLIYTDGRQLLRLFSLPLPLDDSSGEPLNIPDVVSVYDIKLDLIEKEKERQKTDKVAAKRSVSDTETPKKVSQLDEQLADPVK</sequence>
<feature type="region of interest" description="Disordered" evidence="1">
    <location>
        <begin position="1"/>
        <end position="23"/>
    </location>
</feature>
<proteinExistence type="predicted"/>
<dbReference type="SUPFAM" id="SSF56784">
    <property type="entry name" value="HAD-like"/>
    <property type="match status" value="1"/>
</dbReference>
<accession>A0A914UV76</accession>
<evidence type="ECO:0000256" key="1">
    <source>
        <dbReference type="SAM" id="MobiDB-lite"/>
    </source>
</evidence>
<reference evidence="3" key="1">
    <citation type="submission" date="2022-11" db="UniProtKB">
        <authorList>
            <consortium name="WormBaseParasite"/>
        </authorList>
    </citation>
    <scope>IDENTIFICATION</scope>
</reference>
<protein>
    <submittedName>
        <fullName evidence="3">Uncharacterized protein</fullName>
    </submittedName>
</protein>
<dbReference type="Proteomes" id="UP000887566">
    <property type="component" value="Unplaced"/>
</dbReference>
<dbReference type="WBParaSite" id="PSAMB.scaffold12663size2649.g35010.t1">
    <property type="protein sequence ID" value="PSAMB.scaffold12663size2649.g35010.t1"/>
    <property type="gene ID" value="PSAMB.scaffold12663size2649.g35010"/>
</dbReference>
<evidence type="ECO:0000313" key="2">
    <source>
        <dbReference type="Proteomes" id="UP000887566"/>
    </source>
</evidence>
<dbReference type="PANTHER" id="PTHR20889:SF12">
    <property type="entry name" value="LP01149P"/>
    <property type="match status" value="1"/>
</dbReference>
<dbReference type="NCBIfam" id="TIGR01488">
    <property type="entry name" value="HAD-SF-IB"/>
    <property type="match status" value="1"/>
</dbReference>
<dbReference type="AlphaFoldDB" id="A0A914UV76"/>
<feature type="compositionally biased region" description="Basic and acidic residues" evidence="1">
    <location>
        <begin position="290"/>
        <end position="314"/>
    </location>
</feature>